<protein>
    <submittedName>
        <fullName evidence="2">Uncharacterized protein</fullName>
    </submittedName>
</protein>
<organism evidence="2 3">
    <name type="scientific">Diabrotica virgifera virgifera</name>
    <name type="common">western corn rootworm</name>
    <dbReference type="NCBI Taxonomy" id="50390"/>
    <lineage>
        <taxon>Eukaryota</taxon>
        <taxon>Metazoa</taxon>
        <taxon>Ecdysozoa</taxon>
        <taxon>Arthropoda</taxon>
        <taxon>Hexapoda</taxon>
        <taxon>Insecta</taxon>
        <taxon>Pterygota</taxon>
        <taxon>Neoptera</taxon>
        <taxon>Endopterygota</taxon>
        <taxon>Coleoptera</taxon>
        <taxon>Polyphaga</taxon>
        <taxon>Cucujiformia</taxon>
        <taxon>Chrysomeloidea</taxon>
        <taxon>Chrysomelidae</taxon>
        <taxon>Galerucinae</taxon>
        <taxon>Diabroticina</taxon>
        <taxon>Diabroticites</taxon>
        <taxon>Diabrotica</taxon>
    </lineage>
</organism>
<sequence>MFKLEMELNQGCEDSTITKQNLLTSNKDEASLEKHVIKSEFEECKFESNNTEKSLSDAYCSNNIKIEEHKVLNCETSDPSENFAIQEVKTEIKKELEEHTLGVNSGCETQSNRTTTEKIDPNRDVKLEMGASTEIDDEKHCDSMKTSNLITKINKKRKSSNLHKAAEAYIKGQKQTAHILNKLIDSVAKIEADNKEKELQLKERELNVRLREAKKISRELDLRHRELRIRELELGL</sequence>
<keyword evidence="1" id="KW-0175">Coiled coil</keyword>
<accession>A0ABM5JYH7</accession>
<dbReference type="EnsemblMetazoa" id="XM_050647035.1">
    <property type="protein sequence ID" value="XP_050502992.1"/>
    <property type="gene ID" value="LOC126882223"/>
</dbReference>
<evidence type="ECO:0000313" key="3">
    <source>
        <dbReference type="Proteomes" id="UP001652700"/>
    </source>
</evidence>
<feature type="coiled-coil region" evidence="1">
    <location>
        <begin position="180"/>
        <end position="216"/>
    </location>
</feature>
<reference evidence="2" key="1">
    <citation type="submission" date="2025-05" db="UniProtKB">
        <authorList>
            <consortium name="EnsemblMetazoa"/>
        </authorList>
    </citation>
    <scope>IDENTIFICATION</scope>
</reference>
<proteinExistence type="predicted"/>
<dbReference type="Proteomes" id="UP001652700">
    <property type="component" value="Unplaced"/>
</dbReference>
<name>A0ABM5JYH7_DIAVI</name>
<dbReference type="RefSeq" id="XP_050502992.1">
    <property type="nucleotide sequence ID" value="XM_050647035.1"/>
</dbReference>
<evidence type="ECO:0000313" key="2">
    <source>
        <dbReference type="EnsemblMetazoa" id="XP_050502992.1"/>
    </source>
</evidence>
<dbReference type="GeneID" id="126882223"/>
<evidence type="ECO:0000256" key="1">
    <source>
        <dbReference type="SAM" id="Coils"/>
    </source>
</evidence>
<keyword evidence="3" id="KW-1185">Reference proteome</keyword>